<dbReference type="AlphaFoldDB" id="A0A109B9V6"/>
<feature type="domain" description="DUF5655" evidence="2">
    <location>
        <begin position="196"/>
        <end position="304"/>
    </location>
</feature>
<reference evidence="3 4" key="1">
    <citation type="submission" date="2015-10" db="EMBL/GenBank/DDBJ databases">
        <title>Transcriptomic analysis of a linuron degrading triple-species bacterial consortium.</title>
        <authorList>
            <person name="Albers P."/>
        </authorList>
    </citation>
    <scope>NUCLEOTIDE SEQUENCE [LARGE SCALE GENOMIC DNA]</scope>
    <source>
        <strain evidence="3 4">WDL6</strain>
    </source>
</reference>
<dbReference type="Proteomes" id="UP000059074">
    <property type="component" value="Unassembled WGS sequence"/>
</dbReference>
<evidence type="ECO:0000259" key="2">
    <source>
        <dbReference type="Pfam" id="PF18899"/>
    </source>
</evidence>
<organism evidence="3 4">
    <name type="scientific">Hyphomicrobium sulfonivorans</name>
    <dbReference type="NCBI Taxonomy" id="121290"/>
    <lineage>
        <taxon>Bacteria</taxon>
        <taxon>Pseudomonadati</taxon>
        <taxon>Pseudomonadota</taxon>
        <taxon>Alphaproteobacteria</taxon>
        <taxon>Hyphomicrobiales</taxon>
        <taxon>Hyphomicrobiaceae</taxon>
        <taxon>Hyphomicrobium</taxon>
    </lineage>
</organism>
<dbReference type="STRING" id="121290.APY04_3118"/>
<protein>
    <recommendedName>
        <fullName evidence="2">DUF5655 domain-containing protein</fullName>
    </recommendedName>
</protein>
<evidence type="ECO:0000256" key="1">
    <source>
        <dbReference type="SAM" id="MobiDB-lite"/>
    </source>
</evidence>
<keyword evidence="4" id="KW-1185">Reference proteome</keyword>
<evidence type="ECO:0000313" key="3">
    <source>
        <dbReference type="EMBL" id="KWT64878.1"/>
    </source>
</evidence>
<dbReference type="PATRIC" id="fig|121290.4.peg.970"/>
<dbReference type="Pfam" id="PF18899">
    <property type="entry name" value="DUF5655"/>
    <property type="match status" value="1"/>
</dbReference>
<name>A0A109B9V6_HYPSL</name>
<sequence>MTKGFGEKERTFLDGLEENTGRNLQQWMHAIAQSGQTERNDIIDWLRHEGLMFSKASWLERIHHNGGRPIYAEVAKEEAPRRPAARRRREVLAPSSLPATPAANVDEQPPRQPVESSSAAKSVADGHTPQPEQQPPQSPAPTPERIVAPPRLTVVMGGAAASSGSASSTPPPPASSNTAATRRAPSPAATGPRDIDSVLAKAKAYRPLAQLILARIKGAVPKAPLAVQESSLSFGSPAPFAVLGITGKELRLHLALGDHPTDDFVRRGQTGGGVGKGEALSHMLVLTDARQIDQRFSDLLARASGTATT</sequence>
<feature type="compositionally biased region" description="Pro residues" evidence="1">
    <location>
        <begin position="132"/>
        <end position="142"/>
    </location>
</feature>
<dbReference type="InterPro" id="IPR043714">
    <property type="entry name" value="DUF5655"/>
</dbReference>
<feature type="region of interest" description="Disordered" evidence="1">
    <location>
        <begin position="157"/>
        <end position="194"/>
    </location>
</feature>
<feature type="compositionally biased region" description="Low complexity" evidence="1">
    <location>
        <begin position="92"/>
        <end position="103"/>
    </location>
</feature>
<feature type="region of interest" description="Disordered" evidence="1">
    <location>
        <begin position="78"/>
        <end position="145"/>
    </location>
</feature>
<accession>A0A109B9V6</accession>
<feature type="compositionally biased region" description="Low complexity" evidence="1">
    <location>
        <begin position="157"/>
        <end position="168"/>
    </location>
</feature>
<proteinExistence type="predicted"/>
<comment type="caution">
    <text evidence="3">The sequence shown here is derived from an EMBL/GenBank/DDBJ whole genome shotgun (WGS) entry which is preliminary data.</text>
</comment>
<dbReference type="EMBL" id="LMTR01000084">
    <property type="protein sequence ID" value="KWT64878.1"/>
    <property type="molecule type" value="Genomic_DNA"/>
</dbReference>
<evidence type="ECO:0000313" key="4">
    <source>
        <dbReference type="Proteomes" id="UP000059074"/>
    </source>
</evidence>
<dbReference type="RefSeq" id="WP_068464268.1">
    <property type="nucleotide sequence ID" value="NZ_LMTR01000084.1"/>
</dbReference>
<feature type="compositionally biased region" description="Low complexity" evidence="1">
    <location>
        <begin position="175"/>
        <end position="192"/>
    </location>
</feature>
<gene>
    <name evidence="3" type="ORF">APY04_3118</name>
</gene>
<dbReference type="OrthoDB" id="7931009at2"/>